<evidence type="ECO:0000259" key="1">
    <source>
        <dbReference type="SMART" id="SM01091"/>
    </source>
</evidence>
<comment type="caution">
    <text evidence="2">The sequence shown here is derived from an EMBL/GenBank/DDBJ whole genome shotgun (WGS) entry which is preliminary data.</text>
</comment>
<dbReference type="Gene3D" id="3.30.465.10">
    <property type="match status" value="1"/>
</dbReference>
<dbReference type="InterPro" id="IPR005170">
    <property type="entry name" value="Transptr-assoc_dom"/>
</dbReference>
<gene>
    <name evidence="2" type="ORF">E4Q23_04550</name>
</gene>
<dbReference type="InterPro" id="IPR016169">
    <property type="entry name" value="FAD-bd_PCMH_sub2"/>
</dbReference>
<proteinExistence type="predicted"/>
<dbReference type="SUPFAM" id="SSF56176">
    <property type="entry name" value="FAD-binding/transporter-associated domain-like"/>
    <property type="match status" value="1"/>
</dbReference>
<sequence>MRVTDLESLLNFPFPLDDDYVTLAGLFYKKLGNVPKIGDAVELEGGRLSVLEMDNHRITLLKFEDTALGADGVMRLVEDSSAADGATSPAR</sequence>
<dbReference type="InterPro" id="IPR036318">
    <property type="entry name" value="FAD-bd_PCMH-like_sf"/>
</dbReference>
<feature type="domain" description="Transporter-associated" evidence="1">
    <location>
        <begin position="1"/>
        <end position="67"/>
    </location>
</feature>
<organism evidence="2 3">
    <name type="scientific">Candidatus Accumulibacter phosphatis</name>
    <dbReference type="NCBI Taxonomy" id="327160"/>
    <lineage>
        <taxon>Bacteria</taxon>
        <taxon>Pseudomonadati</taxon>
        <taxon>Pseudomonadota</taxon>
        <taxon>Betaproteobacteria</taxon>
        <taxon>Candidatus Accumulibacter</taxon>
    </lineage>
</organism>
<name>A0ABX1TS70_9PROT</name>
<dbReference type="SMART" id="SM01091">
    <property type="entry name" value="CorC_HlyC"/>
    <property type="match status" value="1"/>
</dbReference>
<reference evidence="2 3" key="1">
    <citation type="submission" date="2019-03" db="EMBL/GenBank/DDBJ databases">
        <title>Metabolic reconstructions from genomes of highly enriched 'Candidatus Accumulibacter' and 'Candidatus Competibacter' bioreactor populations.</title>
        <authorList>
            <person name="Annavajhala M.K."/>
            <person name="Welles L."/>
            <person name="Abbas B."/>
            <person name="Sorokin D."/>
            <person name="Park H."/>
            <person name="Van Loosdrecht M."/>
            <person name="Chandran K."/>
        </authorList>
    </citation>
    <scope>NUCLEOTIDE SEQUENCE [LARGE SCALE GENOMIC DNA]</scope>
    <source>
        <strain evidence="2 3">SBR_S</strain>
    </source>
</reference>
<dbReference type="RefSeq" id="WP_169065543.1">
    <property type="nucleotide sequence ID" value="NZ_SPMY01000012.1"/>
</dbReference>
<accession>A0ABX1TS70</accession>
<dbReference type="Pfam" id="PF03471">
    <property type="entry name" value="CorC_HlyC"/>
    <property type="match status" value="1"/>
</dbReference>
<dbReference type="EMBL" id="SPMY01000012">
    <property type="protein sequence ID" value="NMQ27089.1"/>
    <property type="molecule type" value="Genomic_DNA"/>
</dbReference>
<keyword evidence="3" id="KW-1185">Reference proteome</keyword>
<protein>
    <recommendedName>
        <fullName evidence="1">Transporter-associated domain-containing protein</fullName>
    </recommendedName>
</protein>
<evidence type="ECO:0000313" key="3">
    <source>
        <dbReference type="Proteomes" id="UP000749010"/>
    </source>
</evidence>
<evidence type="ECO:0000313" key="2">
    <source>
        <dbReference type="EMBL" id="NMQ27089.1"/>
    </source>
</evidence>
<dbReference type="Proteomes" id="UP000749010">
    <property type="component" value="Unassembled WGS sequence"/>
</dbReference>